<accession>A0ACB5TK96</accession>
<reference evidence="1" key="1">
    <citation type="submission" date="2023-04" db="EMBL/GenBank/DDBJ databases">
        <title>Candida boidinii NBRC 1967.</title>
        <authorList>
            <person name="Ichikawa N."/>
            <person name="Sato H."/>
            <person name="Tonouchi N."/>
        </authorList>
    </citation>
    <scope>NUCLEOTIDE SEQUENCE</scope>
    <source>
        <strain evidence="1">NBRC 1967</strain>
    </source>
</reference>
<proteinExistence type="predicted"/>
<keyword evidence="2" id="KW-1185">Reference proteome</keyword>
<evidence type="ECO:0000313" key="1">
    <source>
        <dbReference type="EMBL" id="GME89813.1"/>
    </source>
</evidence>
<comment type="caution">
    <text evidence="1">The sequence shown here is derived from an EMBL/GenBank/DDBJ whole genome shotgun (WGS) entry which is preliminary data.</text>
</comment>
<sequence length="314" mass="35540">MFIIEPNLNIIASESSSVVVTAVTTDETQSPFDSFFTIDEDLVPIRAAHSSLSGTMSLDLSSIDDILRKVSNGSNSNTRSIKIHEDGGKIGCGGILWVSGKALALYLLQNWDKLMIDLKLNHGIENLNRIIELGSGTGITGIALGLFLEFRILNNLNTNISKNFKIDVTDIPKIVNIMNENIKLNKISELVNANVLSWGEEISQDIQKTGVDLILAADCVYHEVLFDILRKTLIDLCKISKLKYPKGSKRETVILMASRKRRRADVRFFKKAKKFFNMIEIKDYNEYEEFKNQNVHILKMTLKEKFYNELIEYS</sequence>
<dbReference type="EMBL" id="BSXV01000603">
    <property type="protein sequence ID" value="GME89813.1"/>
    <property type="molecule type" value="Genomic_DNA"/>
</dbReference>
<organism evidence="1 2">
    <name type="scientific">Candida boidinii</name>
    <name type="common">Yeast</name>
    <dbReference type="NCBI Taxonomy" id="5477"/>
    <lineage>
        <taxon>Eukaryota</taxon>
        <taxon>Fungi</taxon>
        <taxon>Dikarya</taxon>
        <taxon>Ascomycota</taxon>
        <taxon>Saccharomycotina</taxon>
        <taxon>Pichiomycetes</taxon>
        <taxon>Pichiales</taxon>
        <taxon>Pichiaceae</taxon>
        <taxon>Ogataea</taxon>
        <taxon>Ogataea/Candida clade</taxon>
    </lineage>
</organism>
<protein>
    <submittedName>
        <fullName evidence="1">Unnamed protein product</fullName>
    </submittedName>
</protein>
<dbReference type="Proteomes" id="UP001165101">
    <property type="component" value="Unassembled WGS sequence"/>
</dbReference>
<evidence type="ECO:0000313" key="2">
    <source>
        <dbReference type="Proteomes" id="UP001165101"/>
    </source>
</evidence>
<name>A0ACB5TK96_CANBO</name>
<gene>
    <name evidence="1" type="ORF">Cboi01_000156800</name>
</gene>